<dbReference type="InterPro" id="IPR011990">
    <property type="entry name" value="TPR-like_helical_dom_sf"/>
</dbReference>
<dbReference type="NCBIfam" id="TIGR00756">
    <property type="entry name" value="PPR"/>
    <property type="match status" value="5"/>
</dbReference>
<feature type="repeat" description="PPR" evidence="3">
    <location>
        <begin position="553"/>
        <end position="587"/>
    </location>
</feature>
<feature type="repeat" description="PPR" evidence="3">
    <location>
        <begin position="693"/>
        <end position="727"/>
    </location>
</feature>
<evidence type="ECO:0008006" key="6">
    <source>
        <dbReference type="Google" id="ProtNLM"/>
    </source>
</evidence>
<dbReference type="Gene3D" id="1.25.40.10">
    <property type="entry name" value="Tetratricopeptide repeat domain"/>
    <property type="match status" value="7"/>
</dbReference>
<organism evidence="4 5">
    <name type="scientific">Erythroxylum novogranatense</name>
    <dbReference type="NCBI Taxonomy" id="1862640"/>
    <lineage>
        <taxon>Eukaryota</taxon>
        <taxon>Viridiplantae</taxon>
        <taxon>Streptophyta</taxon>
        <taxon>Embryophyta</taxon>
        <taxon>Tracheophyta</taxon>
        <taxon>Spermatophyta</taxon>
        <taxon>Magnoliopsida</taxon>
        <taxon>eudicotyledons</taxon>
        <taxon>Gunneridae</taxon>
        <taxon>Pentapetalae</taxon>
        <taxon>rosids</taxon>
        <taxon>fabids</taxon>
        <taxon>Malpighiales</taxon>
        <taxon>Erythroxylaceae</taxon>
        <taxon>Erythroxylum</taxon>
    </lineage>
</organism>
<dbReference type="AlphaFoldDB" id="A0AAV8S5Y3"/>
<protein>
    <recommendedName>
        <fullName evidence="6">Pentatricopeptide repeat-containing protein</fullName>
    </recommendedName>
</protein>
<evidence type="ECO:0000256" key="2">
    <source>
        <dbReference type="ARBA" id="ARBA00022737"/>
    </source>
</evidence>
<dbReference type="PANTHER" id="PTHR47932:SF2">
    <property type="entry name" value="OS10G0484300 PROTEIN"/>
    <property type="match status" value="1"/>
</dbReference>
<keyword evidence="5" id="KW-1185">Reference proteome</keyword>
<comment type="caution">
    <text evidence="4">The sequence shown here is derived from an EMBL/GenBank/DDBJ whole genome shotgun (WGS) entry which is preliminary data.</text>
</comment>
<comment type="similarity">
    <text evidence="1">Belongs to the PPR family. P subfamily.</text>
</comment>
<dbReference type="InterPro" id="IPR002885">
    <property type="entry name" value="PPR_rpt"/>
</dbReference>
<dbReference type="PANTHER" id="PTHR47932">
    <property type="entry name" value="ATPASE EXPRESSION PROTEIN 3"/>
    <property type="match status" value="1"/>
</dbReference>
<evidence type="ECO:0000256" key="1">
    <source>
        <dbReference type="ARBA" id="ARBA00007626"/>
    </source>
</evidence>
<feature type="repeat" description="PPR" evidence="3">
    <location>
        <begin position="307"/>
        <end position="341"/>
    </location>
</feature>
<keyword evidence="2" id="KW-0677">Repeat</keyword>
<evidence type="ECO:0000256" key="3">
    <source>
        <dbReference type="PROSITE-ProRule" id="PRU00708"/>
    </source>
</evidence>
<gene>
    <name evidence="4" type="ORF">K2173_008755</name>
</gene>
<evidence type="ECO:0000313" key="4">
    <source>
        <dbReference type="EMBL" id="KAJ8747458.1"/>
    </source>
</evidence>
<dbReference type="PROSITE" id="PS51375">
    <property type="entry name" value="PPR"/>
    <property type="match status" value="6"/>
</dbReference>
<name>A0AAV8S5Y3_9ROSI</name>
<proteinExistence type="inferred from homology"/>
<dbReference type="GO" id="GO:0003729">
    <property type="term" value="F:mRNA binding"/>
    <property type="evidence" value="ECO:0007669"/>
    <property type="project" value="TreeGrafter"/>
</dbReference>
<reference evidence="4 5" key="1">
    <citation type="submission" date="2021-09" db="EMBL/GenBank/DDBJ databases">
        <title>Genomic insights and catalytic innovation underlie evolution of tropane alkaloids biosynthesis.</title>
        <authorList>
            <person name="Wang Y.-J."/>
            <person name="Tian T."/>
            <person name="Huang J.-P."/>
            <person name="Huang S.-X."/>
        </authorList>
    </citation>
    <scope>NUCLEOTIDE SEQUENCE [LARGE SCALE GENOMIC DNA]</scope>
    <source>
        <strain evidence="4">KIB-2018</strain>
        <tissue evidence="4">Leaf</tissue>
    </source>
</reference>
<feature type="repeat" description="PPR" evidence="3">
    <location>
        <begin position="413"/>
        <end position="447"/>
    </location>
</feature>
<dbReference type="EMBL" id="JAIWQS010000161">
    <property type="protein sequence ID" value="KAJ8747458.1"/>
    <property type="molecule type" value="Genomic_DNA"/>
</dbReference>
<evidence type="ECO:0000313" key="5">
    <source>
        <dbReference type="Proteomes" id="UP001159364"/>
    </source>
</evidence>
<dbReference type="Pfam" id="PF13041">
    <property type="entry name" value="PPR_2"/>
    <property type="match status" value="3"/>
</dbReference>
<feature type="repeat" description="PPR" evidence="3">
    <location>
        <begin position="866"/>
        <end position="900"/>
    </location>
</feature>
<feature type="repeat" description="PPR" evidence="3">
    <location>
        <begin position="378"/>
        <end position="412"/>
    </location>
</feature>
<dbReference type="Pfam" id="PF01535">
    <property type="entry name" value="PPR"/>
    <property type="match status" value="5"/>
</dbReference>
<accession>A0AAV8S5Y3</accession>
<sequence length="906" mass="103308">MNGREEVEEGEGEVTMQVVLSIKKATHSSSRPRASAFLLLNNYSYTPLISPSPPHQQFVFFVHSATGTLQDTTPLTNNTSSARQAVVYFSEWFKREKSHLLDQVFKILHDDHHSAALSQLGLRLNESFVLQVLSYGKAKNDVLSCLKFFDWAGHQHGFRHTLATFHAIFNILSRAKLMPIMLKFLDNELRLKFLSHKFTFYSTLVMGYALAGKPMFALHLFGKMRFVGLDLDDYTYHILLNALVEESCYEAVDVVAKQIALRGCQGNATHPIILKSFCKRKLFDQAEAYLRKALLKDGGEKGHDFGFGYSLAILVDAFCKNGQLDKASQLIDELRKLGSVPMKPAYDMWLRNLVQAGKIDGALEFLLSMKSSENYVPEIFRYNTLLCRLLREDRLGDAIDLLVEMIENQIPPDMVTMNAALCFFCKAGMVDVALELYNSKSEFGLSPNGMAYNYLINALLGNESTGEAYRVLKSSMDQEYFPGRKTFTILADALCREGKLDKMKELVLFSLQRNFIPNDSIYDRLISALCRARRVEDGYLIHGELTRFNKVAKSTTYAELISGLGKIHKGDVAARLLLEMQEKGHEATRPLFRTVIRYLCATENAETKFCKLLDMQLSLHEPNSHIYKCFIDGAGHAKKPDLGRHVYEMMYGSGIKVDLSSDILMLKCYLKSGRISDALNFFDILHHRRRTIGRKVYNTMIVGLCRVNKVDLALDYFRKMQNEGYRPSIQCFEVLVNLLCSIKRYDLAIDLTHELEKVGRPITPFIGNTFLLYSLRSKELYDAWVQYREAHDKLPCNLSILGQLISTFSGRVAMHQEIGDLEMEIQRCFPVNVYTFNILLSTISKRDIDYACEMFSRMQFRGYEPNQGTYGILINGLSENKRTAEAERLRDEMFRKGLIQVNVSNN</sequence>
<dbReference type="Proteomes" id="UP001159364">
    <property type="component" value="Unassembled WGS sequence"/>
</dbReference>